<name>I3DCB1_9PAST</name>
<keyword evidence="1" id="KW-1133">Transmembrane helix</keyword>
<gene>
    <name evidence="3" type="ORF">HMPREF1052_0864</name>
</gene>
<dbReference type="PATRIC" id="fig|1095749.3.peg.1063"/>
<proteinExistence type="predicted"/>
<dbReference type="Pfam" id="PF25799">
    <property type="entry name" value="prePAAR_I"/>
    <property type="match status" value="1"/>
</dbReference>
<dbReference type="AlphaFoldDB" id="I3DCB1"/>
<evidence type="ECO:0000313" key="4">
    <source>
        <dbReference type="Proteomes" id="UP000006457"/>
    </source>
</evidence>
<protein>
    <recommendedName>
        <fullName evidence="2">Double-stranded DNA deaminase toxin A prePAAR motif domain-containing protein</fullName>
    </recommendedName>
</protein>
<sequence>MAESFDIVQRITQRINAFPRSTVQLSTPLNVVTPAARVGDIINHTSFWSALAGAVVGACVTAGIFALAGVAFAATGGLASMAIGAIATYALSGGIEKITNAVTSFVDEAIGGEPSGPIILGSPNVLVNNKPLAIADLPLSVGCTRHSPPPKIAQGSETVFANNKAVARKGDKTECSAIIAEGSQNVFIGSGQGNYVEMQPEFNGFQRALLIGVEFIVPPTALFSKGIGKAVAQAGKCVATHGAYIGAMLTNRFKRSRLAPLFRNVAKIARGSAQESYKGSTKIGHALSQHAGRKPEIWGGKIKGNMTTWNEQGIKHFDDILNAPGKFEQTISKKEIEFIEKRLPDGRGMRLNQDWTFKGFID</sequence>
<dbReference type="Proteomes" id="UP000006457">
    <property type="component" value="Unassembled WGS sequence"/>
</dbReference>
<dbReference type="Gene3D" id="2.60.200.60">
    <property type="match status" value="1"/>
</dbReference>
<evidence type="ECO:0000259" key="2">
    <source>
        <dbReference type="Pfam" id="PF25799"/>
    </source>
</evidence>
<keyword evidence="1" id="KW-0472">Membrane</keyword>
<feature type="transmembrane region" description="Helical" evidence="1">
    <location>
        <begin position="47"/>
        <end position="66"/>
    </location>
</feature>
<feature type="domain" description="Double-stranded DNA deaminase toxin A prePAAR motif" evidence="2">
    <location>
        <begin position="35"/>
        <end position="89"/>
    </location>
</feature>
<dbReference type="Pfam" id="PF05488">
    <property type="entry name" value="PAAR_motif"/>
    <property type="match status" value="1"/>
</dbReference>
<dbReference type="RefSeq" id="WP_005760427.1">
    <property type="nucleotide sequence ID" value="NZ_AJSX01000030.1"/>
</dbReference>
<keyword evidence="1" id="KW-0812">Transmembrane</keyword>
<dbReference type="eggNOG" id="COG4104">
    <property type="taxonomic scope" value="Bacteria"/>
</dbReference>
<evidence type="ECO:0000313" key="3">
    <source>
        <dbReference type="EMBL" id="EIJ69354.1"/>
    </source>
</evidence>
<accession>I3DCB1</accession>
<feature type="transmembrane region" description="Helical" evidence="1">
    <location>
        <begin position="72"/>
        <end position="91"/>
    </location>
</feature>
<reference evidence="3 4" key="1">
    <citation type="submission" date="2012-03" db="EMBL/GenBank/DDBJ databases">
        <authorList>
            <person name="Harkins D.M."/>
            <person name="Madupu R."/>
            <person name="Durkin A.S."/>
            <person name="Torralba M."/>
            <person name="Methe B."/>
            <person name="Sutton G.G."/>
            <person name="Nelson K.E."/>
        </authorList>
    </citation>
    <scope>NUCLEOTIDE SEQUENCE [LARGE SCALE GENOMIC DNA]</scope>
    <source>
        <strain evidence="3 4">CCUG 2042</strain>
    </source>
</reference>
<dbReference type="OrthoDB" id="6860016at2"/>
<evidence type="ECO:0000256" key="1">
    <source>
        <dbReference type="SAM" id="Phobius"/>
    </source>
</evidence>
<dbReference type="EMBL" id="AJSX01000030">
    <property type="protein sequence ID" value="EIJ69354.1"/>
    <property type="molecule type" value="Genomic_DNA"/>
</dbReference>
<keyword evidence="4" id="KW-1185">Reference proteome</keyword>
<dbReference type="InterPro" id="IPR008727">
    <property type="entry name" value="PAAR_motif"/>
</dbReference>
<dbReference type="eggNOG" id="COG3209">
    <property type="taxonomic scope" value="Bacteria"/>
</dbReference>
<dbReference type="InterPro" id="IPR057925">
    <property type="entry name" value="prePAAR_DddA"/>
</dbReference>
<comment type="caution">
    <text evidence="3">The sequence shown here is derived from an EMBL/GenBank/DDBJ whole genome shotgun (WGS) entry which is preliminary data.</text>
</comment>
<dbReference type="CDD" id="cd14742">
    <property type="entry name" value="PAAR_RHS"/>
    <property type="match status" value="1"/>
</dbReference>
<organism evidence="3 4">
    <name type="scientific">Pasteurella bettyae CCUG 2042</name>
    <dbReference type="NCBI Taxonomy" id="1095749"/>
    <lineage>
        <taxon>Bacteria</taxon>
        <taxon>Pseudomonadati</taxon>
        <taxon>Pseudomonadota</taxon>
        <taxon>Gammaproteobacteria</taxon>
        <taxon>Pasteurellales</taxon>
        <taxon>Pasteurellaceae</taxon>
        <taxon>Pasteurella</taxon>
    </lineage>
</organism>